<feature type="transmembrane region" description="Helical" evidence="1">
    <location>
        <begin position="218"/>
        <end position="242"/>
    </location>
</feature>
<dbReference type="InterPro" id="IPR010657">
    <property type="entry name" value="ImpA_N"/>
</dbReference>
<keyword evidence="1" id="KW-1133">Transmembrane helix</keyword>
<proteinExistence type="predicted"/>
<evidence type="ECO:0000313" key="3">
    <source>
        <dbReference type="EMBL" id="AMB85450.1"/>
    </source>
</evidence>
<dbReference type="KEGG" id="pagb:AWM79_09095"/>
<protein>
    <recommendedName>
        <fullName evidence="2">ImpA N-terminal domain-containing protein</fullName>
    </recommendedName>
</protein>
<name>A0A0X1T077_PSEAA</name>
<keyword evidence="4" id="KW-1185">Reference proteome</keyword>
<evidence type="ECO:0000313" key="4">
    <source>
        <dbReference type="Proteomes" id="UP000063229"/>
    </source>
</evidence>
<dbReference type="AlphaFoldDB" id="A0A0X1T077"/>
<evidence type="ECO:0000256" key="1">
    <source>
        <dbReference type="SAM" id="Phobius"/>
    </source>
</evidence>
<sequence>MTALFEMPIRVGGDPRGFREFTALHDELAKLSHPACPDVDWAKVERLCLTLFHHNGAELHTVAAFALACSRRHGLEGMTQGVTLIEALCREWPSVWPPMSPVRLDILAWLFAQFQPLLRGLEIDTQTLPNLARLDGELARLNAQLEHQAQVSQVMLQALRHQISGLMQRLARNLHVSERVPQLNRVVTPALVMPVVVLASQPIPEIPSAVSKARKRRIALWLFAVAAIIALVSGSGWCIALST</sequence>
<organism evidence="3 4">
    <name type="scientific">Pseudomonas agarici</name>
    <dbReference type="NCBI Taxonomy" id="46677"/>
    <lineage>
        <taxon>Bacteria</taxon>
        <taxon>Pseudomonadati</taxon>
        <taxon>Pseudomonadota</taxon>
        <taxon>Gammaproteobacteria</taxon>
        <taxon>Pseudomonadales</taxon>
        <taxon>Pseudomonadaceae</taxon>
        <taxon>Pseudomonas</taxon>
    </lineage>
</organism>
<gene>
    <name evidence="3" type="ORF">AWM79_09095</name>
</gene>
<dbReference type="RefSeq" id="WP_060782661.1">
    <property type="nucleotide sequence ID" value="NZ_CP014135.1"/>
</dbReference>
<dbReference type="PANTHER" id="PTHR37024:SF5">
    <property type="entry name" value="IMPA N-TERMINAL DOMAIN-CONTAINING PROTEIN"/>
    <property type="match status" value="1"/>
</dbReference>
<dbReference type="PANTHER" id="PTHR37024">
    <property type="entry name" value="TYPE VI SECRETION SYSTEM DUF2094 AND IMPA-RELATED DOMAIN PROTEIN"/>
    <property type="match status" value="1"/>
</dbReference>
<dbReference type="Proteomes" id="UP000063229">
    <property type="component" value="Chromosome"/>
</dbReference>
<feature type="domain" description="ImpA N-terminal" evidence="2">
    <location>
        <begin position="11"/>
        <end position="110"/>
    </location>
</feature>
<accession>A0A0X1T077</accession>
<dbReference type="EMBL" id="CP014135">
    <property type="protein sequence ID" value="AMB85450.1"/>
    <property type="molecule type" value="Genomic_DNA"/>
</dbReference>
<dbReference type="Pfam" id="PF06812">
    <property type="entry name" value="ImpA_N"/>
    <property type="match status" value="1"/>
</dbReference>
<dbReference type="STRING" id="46677.AWM79_09095"/>
<evidence type="ECO:0000259" key="2">
    <source>
        <dbReference type="Pfam" id="PF06812"/>
    </source>
</evidence>
<keyword evidence="1" id="KW-0472">Membrane</keyword>
<keyword evidence="1" id="KW-0812">Transmembrane</keyword>
<reference evidence="4" key="1">
    <citation type="submission" date="2016-01" db="EMBL/GenBank/DDBJ databases">
        <authorList>
            <person name="Storey N.H."/>
            <person name="Neuman B.W."/>
        </authorList>
    </citation>
    <scope>NUCLEOTIDE SEQUENCE [LARGE SCALE GENOMIC DNA]</scope>
    <source>
        <strain evidence="4">NCPPB 2472</strain>
    </source>
</reference>